<gene>
    <name evidence="9" type="ORF">D1345_22745</name>
</gene>
<dbReference type="AlphaFoldDB" id="A0AAD0RVC3"/>
<dbReference type="Gene3D" id="3.40.50.10740">
    <property type="entry name" value="Class I glutamine amidotransferase-like"/>
    <property type="match status" value="1"/>
</dbReference>
<feature type="active site" description="Charge relay system" evidence="6">
    <location>
        <position position="230"/>
    </location>
</feature>
<evidence type="ECO:0000259" key="8">
    <source>
        <dbReference type="Pfam" id="PF17676"/>
    </source>
</evidence>
<evidence type="ECO:0000256" key="4">
    <source>
        <dbReference type="ARBA" id="ARBA00022801"/>
    </source>
</evidence>
<feature type="domain" description="LD-carboxypeptidase N-terminal" evidence="7">
    <location>
        <begin position="14"/>
        <end position="134"/>
    </location>
</feature>
<dbReference type="InterPro" id="IPR040449">
    <property type="entry name" value="Peptidase_S66_N"/>
</dbReference>
<dbReference type="GO" id="GO:0004180">
    <property type="term" value="F:carboxypeptidase activity"/>
    <property type="evidence" value="ECO:0007669"/>
    <property type="project" value="UniProtKB-KW"/>
</dbReference>
<protein>
    <submittedName>
        <fullName evidence="9">LD-carboxypeptidase</fullName>
    </submittedName>
</protein>
<evidence type="ECO:0000313" key="9">
    <source>
        <dbReference type="EMBL" id="AXT48809.1"/>
    </source>
</evidence>
<organism evidence="9 10">
    <name type="scientific">Chromobacterium rhizoryzae</name>
    <dbReference type="NCBI Taxonomy" id="1778675"/>
    <lineage>
        <taxon>Bacteria</taxon>
        <taxon>Pseudomonadati</taxon>
        <taxon>Pseudomonadota</taxon>
        <taxon>Betaproteobacteria</taxon>
        <taxon>Neisseriales</taxon>
        <taxon>Chromobacteriaceae</taxon>
        <taxon>Chromobacterium</taxon>
    </lineage>
</organism>
<evidence type="ECO:0000256" key="2">
    <source>
        <dbReference type="ARBA" id="ARBA00022645"/>
    </source>
</evidence>
<reference evidence="9 10" key="1">
    <citation type="submission" date="2018-08" db="EMBL/GenBank/DDBJ databases">
        <title>Complete genome sequence of JP2-74.</title>
        <authorList>
            <person name="Wu L."/>
        </authorList>
    </citation>
    <scope>NUCLEOTIDE SEQUENCE [LARGE SCALE GENOMIC DNA]</scope>
    <source>
        <strain evidence="9 10">JP2-74</strain>
    </source>
</reference>
<evidence type="ECO:0000313" key="10">
    <source>
        <dbReference type="Proteomes" id="UP000259465"/>
    </source>
</evidence>
<dbReference type="PIRSF" id="PIRSF028757">
    <property type="entry name" value="LD-carboxypeptidase"/>
    <property type="match status" value="1"/>
</dbReference>
<dbReference type="KEGG" id="crz:D1345_22745"/>
<dbReference type="Proteomes" id="UP000259465">
    <property type="component" value="Chromosome"/>
</dbReference>
<dbReference type="InterPro" id="IPR040921">
    <property type="entry name" value="Peptidase_S66C"/>
</dbReference>
<dbReference type="InterPro" id="IPR003507">
    <property type="entry name" value="S66_fam"/>
</dbReference>
<name>A0AAD0RVC3_9NEIS</name>
<dbReference type="InterPro" id="IPR027478">
    <property type="entry name" value="LdcA_N"/>
</dbReference>
<dbReference type="RefSeq" id="WP_081575048.1">
    <property type="nucleotide sequence ID" value="NZ_CP031968.1"/>
</dbReference>
<keyword evidence="3" id="KW-0645">Protease</keyword>
<dbReference type="PANTHER" id="PTHR30237">
    <property type="entry name" value="MURAMOYLTETRAPEPTIDE CARBOXYPEPTIDASE"/>
    <property type="match status" value="1"/>
</dbReference>
<feature type="active site" description="Nucleophile" evidence="6">
    <location>
        <position position="114"/>
    </location>
</feature>
<dbReference type="EMBL" id="CP031968">
    <property type="protein sequence ID" value="AXT48809.1"/>
    <property type="molecule type" value="Genomic_DNA"/>
</dbReference>
<sequence>MMVFPAPLQPGDRIAVTAFSSGVPPVLHGQLDRALQCLRDQGWQVEEGACLRGESQDASAPAVERLAELKRFLFDPDIRAILPPWGGERATELLPGIDFAALARLPPKWVAGFSDISTLLTPLTLLAGWATLHGPNLFDLGNPQRAEENSALLHALHYGLPPQQGHYKAFWRWDAPGERYPSTLRVLGAQKARIAGRLIGGCLDTLSRLQGSPYFDLRAFKREPALLYLENCELRPCELMRALLGLRLSGALDGLSGLVLGRSSGPDAADAKALSYSGALEAALDGLPYPVIVDADIGHVPPQWTLMNGAWAELEVDAGQATLRFEKGCA</sequence>
<evidence type="ECO:0000256" key="5">
    <source>
        <dbReference type="ARBA" id="ARBA00022825"/>
    </source>
</evidence>
<dbReference type="Pfam" id="PF17676">
    <property type="entry name" value="Peptidase_S66C"/>
    <property type="match status" value="1"/>
</dbReference>
<feature type="domain" description="LD-carboxypeptidase C-terminal" evidence="8">
    <location>
        <begin position="196"/>
        <end position="314"/>
    </location>
</feature>
<dbReference type="InterPro" id="IPR027461">
    <property type="entry name" value="Carboxypeptidase_A_C_sf"/>
</dbReference>
<keyword evidence="4" id="KW-0378">Hydrolase</keyword>
<keyword evidence="2" id="KW-0121">Carboxypeptidase</keyword>
<dbReference type="SUPFAM" id="SSF52317">
    <property type="entry name" value="Class I glutamine amidotransferase-like"/>
    <property type="match status" value="1"/>
</dbReference>
<evidence type="ECO:0000256" key="1">
    <source>
        <dbReference type="ARBA" id="ARBA00010233"/>
    </source>
</evidence>
<comment type="similarity">
    <text evidence="1">Belongs to the peptidase S66 family.</text>
</comment>
<proteinExistence type="inferred from homology"/>
<evidence type="ECO:0000256" key="6">
    <source>
        <dbReference type="PIRSR" id="PIRSR028757-1"/>
    </source>
</evidence>
<keyword evidence="10" id="KW-1185">Reference proteome</keyword>
<accession>A0AAD0RVC3</accession>
<dbReference type="GO" id="GO:0008236">
    <property type="term" value="F:serine-type peptidase activity"/>
    <property type="evidence" value="ECO:0007669"/>
    <property type="project" value="UniProtKB-KW"/>
</dbReference>
<evidence type="ECO:0000256" key="3">
    <source>
        <dbReference type="ARBA" id="ARBA00022670"/>
    </source>
</evidence>
<dbReference type="Pfam" id="PF02016">
    <property type="entry name" value="Peptidase_S66"/>
    <property type="match status" value="1"/>
</dbReference>
<dbReference type="InterPro" id="IPR029062">
    <property type="entry name" value="Class_I_gatase-like"/>
</dbReference>
<keyword evidence="5" id="KW-0720">Serine protease</keyword>
<dbReference type="SUPFAM" id="SSF141986">
    <property type="entry name" value="LD-carboxypeptidase A C-terminal domain-like"/>
    <property type="match status" value="1"/>
</dbReference>
<dbReference type="CDD" id="cd07062">
    <property type="entry name" value="Peptidase_S66_mccF_like"/>
    <property type="match status" value="1"/>
</dbReference>
<dbReference type="Gene3D" id="3.50.30.60">
    <property type="entry name" value="LD-carboxypeptidase A C-terminal domain-like"/>
    <property type="match status" value="1"/>
</dbReference>
<dbReference type="GO" id="GO:0006508">
    <property type="term" value="P:proteolysis"/>
    <property type="evidence" value="ECO:0007669"/>
    <property type="project" value="UniProtKB-KW"/>
</dbReference>
<feature type="active site" description="Charge relay system" evidence="6">
    <location>
        <position position="299"/>
    </location>
</feature>
<dbReference type="PANTHER" id="PTHR30237:SF2">
    <property type="entry name" value="MUREIN TETRAPEPTIDE CARBOXYPEPTIDASE"/>
    <property type="match status" value="1"/>
</dbReference>
<evidence type="ECO:0000259" key="7">
    <source>
        <dbReference type="Pfam" id="PF02016"/>
    </source>
</evidence>